<evidence type="ECO:0000256" key="3">
    <source>
        <dbReference type="ARBA" id="ARBA00022448"/>
    </source>
</evidence>
<accession>A0A5S3Z9M6</accession>
<evidence type="ECO:0000256" key="5">
    <source>
        <dbReference type="ARBA" id="ARBA00022692"/>
    </source>
</evidence>
<dbReference type="AlphaFoldDB" id="A0A5S3Z9M6"/>
<keyword evidence="4" id="KW-1003">Cell membrane</keyword>
<dbReference type="GO" id="GO:0022857">
    <property type="term" value="F:transmembrane transporter activity"/>
    <property type="evidence" value="ECO:0007669"/>
    <property type="project" value="InterPro"/>
</dbReference>
<dbReference type="Proteomes" id="UP000305874">
    <property type="component" value="Unassembled WGS sequence"/>
</dbReference>
<reference evidence="9 10" key="1">
    <citation type="submission" date="2017-12" db="EMBL/GenBank/DDBJ databases">
        <authorList>
            <person name="Paulsen S."/>
            <person name="Gram L.K."/>
        </authorList>
    </citation>
    <scope>NUCLEOTIDE SEQUENCE [LARGE SCALE GENOMIC DNA]</scope>
    <source>
        <strain evidence="9 10">S2897</strain>
    </source>
</reference>
<organism evidence="9 10">
    <name type="scientific">Pseudoalteromonas ruthenica</name>
    <dbReference type="NCBI Taxonomy" id="151081"/>
    <lineage>
        <taxon>Bacteria</taxon>
        <taxon>Pseudomonadati</taxon>
        <taxon>Pseudomonadota</taxon>
        <taxon>Gammaproteobacteria</taxon>
        <taxon>Alteromonadales</taxon>
        <taxon>Pseudoalteromonadaceae</taxon>
        <taxon>Pseudoalteromonas</taxon>
    </lineage>
</organism>
<keyword evidence="7 8" id="KW-0472">Membrane</keyword>
<feature type="transmembrane region" description="Helical" evidence="8">
    <location>
        <begin position="441"/>
        <end position="460"/>
    </location>
</feature>
<feature type="transmembrane region" description="Helical" evidence="8">
    <location>
        <begin position="82"/>
        <end position="103"/>
    </location>
</feature>
<evidence type="ECO:0000313" key="9">
    <source>
        <dbReference type="EMBL" id="TMP88287.1"/>
    </source>
</evidence>
<keyword evidence="5 8" id="KW-0812">Transmembrane</keyword>
<evidence type="ECO:0000256" key="6">
    <source>
        <dbReference type="ARBA" id="ARBA00022989"/>
    </source>
</evidence>
<evidence type="ECO:0000256" key="4">
    <source>
        <dbReference type="ARBA" id="ARBA00022475"/>
    </source>
</evidence>
<dbReference type="EMBL" id="PNCG01000002">
    <property type="protein sequence ID" value="TMP88287.1"/>
    <property type="molecule type" value="Genomic_DNA"/>
</dbReference>
<evidence type="ECO:0000256" key="1">
    <source>
        <dbReference type="ARBA" id="ARBA00004651"/>
    </source>
</evidence>
<evidence type="ECO:0000256" key="2">
    <source>
        <dbReference type="ARBA" id="ARBA00005658"/>
    </source>
</evidence>
<feature type="transmembrane region" description="Helical" evidence="8">
    <location>
        <begin position="123"/>
        <end position="149"/>
    </location>
</feature>
<protein>
    <submittedName>
        <fullName evidence="9">Choline transporter</fullName>
    </submittedName>
</protein>
<reference evidence="10" key="2">
    <citation type="submission" date="2019-06" db="EMBL/GenBank/DDBJ databases">
        <title>Co-occurence of chitin degradation, pigmentation and bioactivity in marine Pseudoalteromonas.</title>
        <authorList>
            <person name="Sonnenschein E.C."/>
            <person name="Bech P.K."/>
        </authorList>
    </citation>
    <scope>NUCLEOTIDE SEQUENCE [LARGE SCALE GENOMIC DNA]</scope>
    <source>
        <strain evidence="10">S2897</strain>
    </source>
</reference>
<evidence type="ECO:0000256" key="8">
    <source>
        <dbReference type="SAM" id="Phobius"/>
    </source>
</evidence>
<dbReference type="PANTHER" id="PTHR30047:SF7">
    <property type="entry name" value="HIGH-AFFINITY CHOLINE TRANSPORT PROTEIN"/>
    <property type="match status" value="1"/>
</dbReference>
<evidence type="ECO:0000313" key="10">
    <source>
        <dbReference type="Proteomes" id="UP000305874"/>
    </source>
</evidence>
<sequence>MKNSLERKALVVCVAIAAITALWPQGLKTLIQPAIQTAIAYLGSGFFLFVNALLLALLMLCFSPLAGRKMGGADAQKEFSTFGWLAMLFAAGMGSGLVFWGVAEPVLHSHQMPLKHSMYPEPVAASMALTMLNWGFHAWALYAVFGLMLGGVTRAIKNADDLSAPVLHALPGSLGVKHKVRIKRVIYFVAIIAIFFGVVGTIANASMLLKNGVTIKLEHYGLSLNAHWVGALMLLAITALYVTSARFGLRRGIQVLSKFNVYLAFIMMALVILTVPLTPILSTLWNGLKEYLLLVVSGAWQFDSQLKDADWASTWTYNYYFWWLAWGPFVGLFLARISRGRPLWQYIFGVTIIPTMVSLVWFSVLGGSALALDSQTQADLAAVISADYTQGVFIFFSQLGGVGELLAWLSLLLLMVFVATSADSALLVIRQLCESVHSRASLILWSSAMAVISLALLLIADEPLNRNIAVIGGIPFLLIFIVQLVGFIRAFTQELLDDSQQPPPE</sequence>
<proteinExistence type="inferred from homology"/>
<gene>
    <name evidence="9" type="ORF">CWC05_02300</name>
</gene>
<feature type="transmembrane region" description="Helical" evidence="8">
    <location>
        <begin position="320"/>
        <end position="337"/>
    </location>
</feature>
<name>A0A5S3Z9M6_9GAMM</name>
<feature type="transmembrane region" description="Helical" evidence="8">
    <location>
        <begin position="405"/>
        <end position="429"/>
    </location>
</feature>
<dbReference type="InterPro" id="IPR000060">
    <property type="entry name" value="BCCT_transptr"/>
</dbReference>
<keyword evidence="3" id="KW-0813">Transport</keyword>
<comment type="similarity">
    <text evidence="2">Belongs to the BCCT transporter (TC 2.A.15) family.</text>
</comment>
<evidence type="ECO:0000256" key="7">
    <source>
        <dbReference type="ARBA" id="ARBA00023136"/>
    </source>
</evidence>
<feature type="transmembrane region" description="Helical" evidence="8">
    <location>
        <begin position="228"/>
        <end position="249"/>
    </location>
</feature>
<dbReference type="PANTHER" id="PTHR30047">
    <property type="entry name" value="HIGH-AFFINITY CHOLINE TRANSPORT PROTEIN-RELATED"/>
    <property type="match status" value="1"/>
</dbReference>
<keyword evidence="6 8" id="KW-1133">Transmembrane helix</keyword>
<feature type="transmembrane region" description="Helical" evidence="8">
    <location>
        <begin position="344"/>
        <end position="364"/>
    </location>
</feature>
<feature type="transmembrane region" description="Helical" evidence="8">
    <location>
        <begin position="466"/>
        <end position="488"/>
    </location>
</feature>
<feature type="transmembrane region" description="Helical" evidence="8">
    <location>
        <begin position="261"/>
        <end position="285"/>
    </location>
</feature>
<feature type="transmembrane region" description="Helical" evidence="8">
    <location>
        <begin position="40"/>
        <end position="62"/>
    </location>
</feature>
<dbReference type="RefSeq" id="WP_249364331.1">
    <property type="nucleotide sequence ID" value="NZ_PNCG01000002.1"/>
</dbReference>
<comment type="caution">
    <text evidence="9">The sequence shown here is derived from an EMBL/GenBank/DDBJ whole genome shotgun (WGS) entry which is preliminary data.</text>
</comment>
<comment type="subcellular location">
    <subcellularLocation>
        <location evidence="1">Cell membrane</location>
        <topology evidence="1">Multi-pass membrane protein</topology>
    </subcellularLocation>
</comment>
<dbReference type="Pfam" id="PF02028">
    <property type="entry name" value="BCCT"/>
    <property type="match status" value="1"/>
</dbReference>
<dbReference type="GO" id="GO:0005886">
    <property type="term" value="C:plasma membrane"/>
    <property type="evidence" value="ECO:0007669"/>
    <property type="project" value="UniProtKB-SubCell"/>
</dbReference>
<feature type="transmembrane region" description="Helical" evidence="8">
    <location>
        <begin position="185"/>
        <end position="208"/>
    </location>
</feature>